<feature type="coiled-coil region" evidence="1">
    <location>
        <begin position="123"/>
        <end position="164"/>
    </location>
</feature>
<proteinExistence type="predicted"/>
<dbReference type="EMBL" id="JAEPRJ010000001">
    <property type="protein sequence ID" value="MBK5897467.1"/>
    <property type="molecule type" value="Genomic_DNA"/>
</dbReference>
<evidence type="ECO:0000256" key="1">
    <source>
        <dbReference type="SAM" id="Coils"/>
    </source>
</evidence>
<evidence type="ECO:0000313" key="3">
    <source>
        <dbReference type="Proteomes" id="UP000604730"/>
    </source>
</evidence>
<evidence type="ECO:0000313" key="2">
    <source>
        <dbReference type="EMBL" id="MBK5897467.1"/>
    </source>
</evidence>
<organism evidence="2 3">
    <name type="scientific">Catonella massiliensis</name>
    <dbReference type="NCBI Taxonomy" id="2799636"/>
    <lineage>
        <taxon>Bacteria</taxon>
        <taxon>Bacillati</taxon>
        <taxon>Bacillota</taxon>
        <taxon>Clostridia</taxon>
        <taxon>Lachnospirales</taxon>
        <taxon>Lachnospiraceae</taxon>
        <taxon>Catonella</taxon>
    </lineage>
</organism>
<keyword evidence="3" id="KW-1185">Reference proteome</keyword>
<keyword evidence="1" id="KW-0175">Coiled coil</keyword>
<dbReference type="Proteomes" id="UP000604730">
    <property type="component" value="Unassembled WGS sequence"/>
</dbReference>
<gene>
    <name evidence="2" type="ORF">JJN12_06710</name>
</gene>
<dbReference type="RefSeq" id="WP_208428946.1">
    <property type="nucleotide sequence ID" value="NZ_JAEPRJ010000001.1"/>
</dbReference>
<evidence type="ECO:0008006" key="4">
    <source>
        <dbReference type="Google" id="ProtNLM"/>
    </source>
</evidence>
<protein>
    <recommendedName>
        <fullName evidence="4">Helix-turn-helix domain-containing protein</fullName>
    </recommendedName>
</protein>
<name>A0ABS1J078_9FIRM</name>
<accession>A0ABS1J078</accession>
<dbReference type="InterPro" id="IPR046118">
    <property type="entry name" value="DUF6115"/>
</dbReference>
<reference evidence="2 3" key="1">
    <citation type="submission" date="2021-01" db="EMBL/GenBank/DDBJ databases">
        <title>Isolation and description of Catonella massiliensis sp. nov., a novel Catonella species, isolated from a stable periodontitis subject.</title>
        <authorList>
            <person name="Antezack A."/>
            <person name="Boxberger M."/>
            <person name="La Scola B."/>
            <person name="Monnet-Corti V."/>
        </authorList>
    </citation>
    <scope>NUCLEOTIDE SEQUENCE [LARGE SCALE GENOMIC DNA]</scope>
    <source>
        <strain evidence="2 3">Marseille-Q4567</strain>
    </source>
</reference>
<comment type="caution">
    <text evidence="2">The sequence shown here is derived from an EMBL/GenBank/DDBJ whole genome shotgun (WGS) entry which is preliminary data.</text>
</comment>
<dbReference type="Pfam" id="PF19610">
    <property type="entry name" value="DUF6115"/>
    <property type="match status" value="2"/>
</dbReference>
<sequence length="296" mass="33363">MDIIVIICLIIGVGCIGASFFIKEKADIDNHEKEKIAEEIRGRALSEDSVKKVMTRVEKGFSEKLSAISEDKLGGFADKMSEIANDKMLAINDMSGQLMEKIEQNHKEVIFLYDMLNEKSDYLKDFSAKIDGLRHELEREEERIKALNNDLDDKMIKVKEVRQTVIAKPVAPVEVKQEKSRRVPTGIEQAKAAIKPAEVPAQAKNLVKMKKEVEDIPSDINDIFDTDERDIFKDAEVPEITEEIDEIDLSPELTEELSTNDKILKMHSEGKSVMEISKELGMGQGEVQLILGLYGK</sequence>